<dbReference type="InterPro" id="IPR050364">
    <property type="entry name" value="Cytochrome_P450_fung"/>
</dbReference>
<dbReference type="EMBL" id="LATX01002049">
    <property type="protein sequence ID" value="KTB34692.1"/>
    <property type="molecule type" value="Genomic_DNA"/>
</dbReference>
<feature type="binding site" description="axial binding residue" evidence="9">
    <location>
        <position position="437"/>
    </location>
    <ligand>
        <name>heme</name>
        <dbReference type="ChEBI" id="CHEBI:30413"/>
    </ligand>
    <ligandPart>
        <name>Fe</name>
        <dbReference type="ChEBI" id="CHEBI:18248"/>
    </ligandPart>
</feature>
<dbReference type="InterPro" id="IPR036396">
    <property type="entry name" value="Cyt_P450_sf"/>
</dbReference>
<evidence type="ECO:0000256" key="1">
    <source>
        <dbReference type="ARBA" id="ARBA00001971"/>
    </source>
</evidence>
<protein>
    <recommendedName>
        <fullName evidence="14">Cytochrome P450</fullName>
    </recommendedName>
</protein>
<dbReference type="GO" id="GO:0020037">
    <property type="term" value="F:heme binding"/>
    <property type="evidence" value="ECO:0007669"/>
    <property type="project" value="InterPro"/>
</dbReference>
<keyword evidence="11" id="KW-1133">Transmembrane helix</keyword>
<dbReference type="InterPro" id="IPR002401">
    <property type="entry name" value="Cyt_P450_E_grp-I"/>
</dbReference>
<evidence type="ECO:0000256" key="2">
    <source>
        <dbReference type="ARBA" id="ARBA00005179"/>
    </source>
</evidence>
<evidence type="ECO:0000313" key="13">
    <source>
        <dbReference type="Proteomes" id="UP000054988"/>
    </source>
</evidence>
<comment type="cofactor">
    <cofactor evidence="1 9">
        <name>heme</name>
        <dbReference type="ChEBI" id="CHEBI:30413"/>
    </cofactor>
</comment>
<evidence type="ECO:0000256" key="4">
    <source>
        <dbReference type="ARBA" id="ARBA00022617"/>
    </source>
</evidence>
<feature type="transmembrane region" description="Helical" evidence="11">
    <location>
        <begin position="297"/>
        <end position="318"/>
    </location>
</feature>
<comment type="similarity">
    <text evidence="3 10">Belongs to the cytochrome P450 family.</text>
</comment>
<evidence type="ECO:0008006" key="14">
    <source>
        <dbReference type="Google" id="ProtNLM"/>
    </source>
</evidence>
<proteinExistence type="inferred from homology"/>
<dbReference type="PRINTS" id="PR00385">
    <property type="entry name" value="P450"/>
</dbReference>
<evidence type="ECO:0000313" key="12">
    <source>
        <dbReference type="EMBL" id="KTB34692.1"/>
    </source>
</evidence>
<organism evidence="12 13">
    <name type="scientific">Moniliophthora roreri</name>
    <name type="common">Frosty pod rot fungus</name>
    <name type="synonym">Monilia roreri</name>
    <dbReference type="NCBI Taxonomy" id="221103"/>
    <lineage>
        <taxon>Eukaryota</taxon>
        <taxon>Fungi</taxon>
        <taxon>Dikarya</taxon>
        <taxon>Basidiomycota</taxon>
        <taxon>Agaricomycotina</taxon>
        <taxon>Agaricomycetes</taxon>
        <taxon>Agaricomycetidae</taxon>
        <taxon>Agaricales</taxon>
        <taxon>Marasmiineae</taxon>
        <taxon>Marasmiaceae</taxon>
        <taxon>Moniliophthora</taxon>
    </lineage>
</organism>
<accession>A0A0W0FEP3</accession>
<dbReference type="InterPro" id="IPR001128">
    <property type="entry name" value="Cyt_P450"/>
</dbReference>
<evidence type="ECO:0000256" key="11">
    <source>
        <dbReference type="SAM" id="Phobius"/>
    </source>
</evidence>
<dbReference type="PANTHER" id="PTHR46300:SF7">
    <property type="entry name" value="P450, PUTATIVE (EUROFUNG)-RELATED"/>
    <property type="match status" value="1"/>
</dbReference>
<evidence type="ECO:0000256" key="7">
    <source>
        <dbReference type="ARBA" id="ARBA00023004"/>
    </source>
</evidence>
<keyword evidence="6 10" id="KW-0560">Oxidoreductase</keyword>
<evidence type="ECO:0000256" key="8">
    <source>
        <dbReference type="ARBA" id="ARBA00023033"/>
    </source>
</evidence>
<dbReference type="SUPFAM" id="SSF48264">
    <property type="entry name" value="Cytochrome P450"/>
    <property type="match status" value="1"/>
</dbReference>
<dbReference type="AlphaFoldDB" id="A0A0W0FEP3"/>
<dbReference type="Gene3D" id="1.10.630.10">
    <property type="entry name" value="Cytochrome P450"/>
    <property type="match status" value="1"/>
</dbReference>
<evidence type="ECO:0000256" key="10">
    <source>
        <dbReference type="RuleBase" id="RU000461"/>
    </source>
</evidence>
<evidence type="ECO:0000256" key="6">
    <source>
        <dbReference type="ARBA" id="ARBA00023002"/>
    </source>
</evidence>
<keyword evidence="11" id="KW-0812">Transmembrane</keyword>
<dbReference type="PANTHER" id="PTHR46300">
    <property type="entry name" value="P450, PUTATIVE (EUROFUNG)-RELATED-RELATED"/>
    <property type="match status" value="1"/>
</dbReference>
<evidence type="ECO:0000256" key="5">
    <source>
        <dbReference type="ARBA" id="ARBA00022723"/>
    </source>
</evidence>
<keyword evidence="4 9" id="KW-0349">Heme</keyword>
<dbReference type="PRINTS" id="PR00463">
    <property type="entry name" value="EP450I"/>
</dbReference>
<keyword evidence="7 9" id="KW-0408">Iron</keyword>
<dbReference type="InterPro" id="IPR017972">
    <property type="entry name" value="Cyt_P450_CS"/>
</dbReference>
<evidence type="ECO:0000256" key="3">
    <source>
        <dbReference type="ARBA" id="ARBA00010617"/>
    </source>
</evidence>
<comment type="caution">
    <text evidence="12">The sequence shown here is derived from an EMBL/GenBank/DDBJ whole genome shotgun (WGS) entry which is preliminary data.</text>
</comment>
<dbReference type="eggNOG" id="KOG0156">
    <property type="taxonomic scope" value="Eukaryota"/>
</dbReference>
<feature type="transmembrane region" description="Helical" evidence="11">
    <location>
        <begin position="6"/>
        <end position="22"/>
    </location>
</feature>
<evidence type="ECO:0000256" key="9">
    <source>
        <dbReference type="PIRSR" id="PIRSR602401-1"/>
    </source>
</evidence>
<dbReference type="CDD" id="cd11065">
    <property type="entry name" value="CYP64-like"/>
    <property type="match status" value="1"/>
</dbReference>
<dbReference type="GO" id="GO:0005506">
    <property type="term" value="F:iron ion binding"/>
    <property type="evidence" value="ECO:0007669"/>
    <property type="project" value="InterPro"/>
</dbReference>
<comment type="pathway">
    <text evidence="2">Secondary metabolite biosynthesis.</text>
</comment>
<dbReference type="GO" id="GO:0016705">
    <property type="term" value="F:oxidoreductase activity, acting on paired donors, with incorporation or reduction of molecular oxygen"/>
    <property type="evidence" value="ECO:0007669"/>
    <property type="project" value="InterPro"/>
</dbReference>
<keyword evidence="8 10" id="KW-0503">Monooxygenase</keyword>
<name>A0A0W0FEP3_MONRR</name>
<dbReference type="Pfam" id="PF00067">
    <property type="entry name" value="p450"/>
    <property type="match status" value="1"/>
</dbReference>
<sequence>MYFPHYSVALGLLAVFVIWYRRSIRRFSRYPPGPKPWPLIGNLLDVPSTKPWKTFSEWGRLYGDLVHFEILGKHNIVINSRGLAHELFEKRSRIYSDRPYLVTGDLMGWTTVSVAFAPYGETWRQHRRIIQEGLRDSAVSEYLPVQMEKTREFLVNLLNDPNNFRAHIRTLAAAIIIGVTYGHDIASTNDYFVQLAEKAIGTLDSWGRPSVIVNIFPFMRHLPAWLPGCGFQHIMRQSRTWVDDMIEKPYALAIDRINSGSNTKPSLLAKYLDRSRSTGKDVPEQVLVIKRVCGNGYAAGAGTTVVAFASFFLAMAIYPQVQKRAQGEIDRVIGKDRLPTYDDRPKLPYIEAVLRETLRWHPVAPLGLFHAALSDDTVNGYYVPKGAPIAANIWAMTRDESVYSDPESFVPERYLTEDGTCNDDEMTFIFGFGRRICPGRHLASESLWAGMASVLAAFDITKAKDEAGNEIEIDAAYSDGVISHPGEFRCSITPRSDKARALISGLAV</sequence>
<keyword evidence="5 9" id="KW-0479">Metal-binding</keyword>
<gene>
    <name evidence="12" type="ORF">WG66_12712</name>
</gene>
<reference evidence="12 13" key="1">
    <citation type="submission" date="2015-12" db="EMBL/GenBank/DDBJ databases">
        <title>Draft genome sequence of Moniliophthora roreri, the causal agent of frosty pod rot of cacao.</title>
        <authorList>
            <person name="Aime M.C."/>
            <person name="Diaz-Valderrama J.R."/>
            <person name="Kijpornyongpan T."/>
            <person name="Phillips-Mora W."/>
        </authorList>
    </citation>
    <scope>NUCLEOTIDE SEQUENCE [LARGE SCALE GENOMIC DNA]</scope>
    <source>
        <strain evidence="12 13">MCA 2952</strain>
    </source>
</reference>
<dbReference type="GO" id="GO:0004497">
    <property type="term" value="F:monooxygenase activity"/>
    <property type="evidence" value="ECO:0007669"/>
    <property type="project" value="UniProtKB-KW"/>
</dbReference>
<keyword evidence="11" id="KW-0472">Membrane</keyword>
<dbReference type="PROSITE" id="PS00086">
    <property type="entry name" value="CYTOCHROME_P450"/>
    <property type="match status" value="1"/>
</dbReference>
<dbReference type="Proteomes" id="UP000054988">
    <property type="component" value="Unassembled WGS sequence"/>
</dbReference>